<feature type="transmembrane region" description="Helical" evidence="8">
    <location>
        <begin position="92"/>
        <end position="109"/>
    </location>
</feature>
<accession>A0A6A5KXK0</accession>
<dbReference type="PANTHER" id="PTHR11132">
    <property type="entry name" value="SOLUTE CARRIER FAMILY 35"/>
    <property type="match status" value="1"/>
</dbReference>
<sequence length="298" mass="32542">MIYLATYFLFNLSLTFYNKAVMGSFPFPWLLTAVHTGSAALGSLIFLWCGHFTLTRLSAREHLAHYLFSLLFTLNIAMSNLSLAMVSVPFHQIMRATCPLFTILIYRVIFSKRYPLITYASIVPVIVGVGLATFGDYYFTPLGFTLTLFGVVLAAIKTVVTNRLMTGRLRLPALELLLRMGPLAAIQSLMYSLTIGEFSEFLTFVRAGSMTMERIAAVSGNGLLAFALNIASFETNKLAGALTLTICANLKQCLTIVLGMVFWNVPVSAVNGAGILLALVGAAWYSSIELRSKGRASA</sequence>
<keyword evidence="6 8" id="KW-1133">Transmembrane helix</keyword>
<proteinExistence type="inferred from homology"/>
<feature type="transmembrane region" description="Helical" evidence="8">
    <location>
        <begin position="176"/>
        <end position="195"/>
    </location>
</feature>
<dbReference type="Pfam" id="PF03151">
    <property type="entry name" value="TPT"/>
    <property type="match status" value="1"/>
</dbReference>
<feature type="transmembrane region" description="Helical" evidence="8">
    <location>
        <begin position="66"/>
        <end position="86"/>
    </location>
</feature>
<dbReference type="EMBL" id="ML975252">
    <property type="protein sequence ID" value="KAF1838433.1"/>
    <property type="molecule type" value="Genomic_DNA"/>
</dbReference>
<comment type="function">
    <text evidence="1">Involved in the import of GDP-mannose from the cytoplasm into the Golgi lumen.</text>
</comment>
<comment type="similarity">
    <text evidence="3">Belongs to the TPT transporter family. SLC35D subfamily.</text>
</comment>
<gene>
    <name evidence="10" type="ORF">BDW02DRAFT_489261</name>
</gene>
<feature type="domain" description="Sugar phosphate transporter" evidence="9">
    <location>
        <begin position="2"/>
        <end position="286"/>
    </location>
</feature>
<organism evidence="10 11">
    <name type="scientific">Decorospora gaudefroyi</name>
    <dbReference type="NCBI Taxonomy" id="184978"/>
    <lineage>
        <taxon>Eukaryota</taxon>
        <taxon>Fungi</taxon>
        <taxon>Dikarya</taxon>
        <taxon>Ascomycota</taxon>
        <taxon>Pezizomycotina</taxon>
        <taxon>Dothideomycetes</taxon>
        <taxon>Pleosporomycetidae</taxon>
        <taxon>Pleosporales</taxon>
        <taxon>Pleosporineae</taxon>
        <taxon>Pleosporaceae</taxon>
        <taxon>Decorospora</taxon>
    </lineage>
</organism>
<feature type="transmembrane region" description="Helical" evidence="8">
    <location>
        <begin position="269"/>
        <end position="288"/>
    </location>
</feature>
<evidence type="ECO:0000259" key="9">
    <source>
        <dbReference type="Pfam" id="PF03151"/>
    </source>
</evidence>
<keyword evidence="7 8" id="KW-0472">Membrane</keyword>
<evidence type="ECO:0000256" key="8">
    <source>
        <dbReference type="SAM" id="Phobius"/>
    </source>
</evidence>
<name>A0A6A5KXK0_9PLEO</name>
<keyword evidence="11" id="KW-1185">Reference proteome</keyword>
<evidence type="ECO:0000256" key="2">
    <source>
        <dbReference type="ARBA" id="ARBA00004477"/>
    </source>
</evidence>
<evidence type="ECO:0000256" key="3">
    <source>
        <dbReference type="ARBA" id="ARBA00010425"/>
    </source>
</evidence>
<dbReference type="OrthoDB" id="10261634at2759"/>
<comment type="subunit">
    <text evidence="4">Homooligomer.</text>
</comment>
<evidence type="ECO:0000256" key="1">
    <source>
        <dbReference type="ARBA" id="ARBA00003420"/>
    </source>
</evidence>
<evidence type="ECO:0000313" key="10">
    <source>
        <dbReference type="EMBL" id="KAF1838433.1"/>
    </source>
</evidence>
<dbReference type="GO" id="GO:0005789">
    <property type="term" value="C:endoplasmic reticulum membrane"/>
    <property type="evidence" value="ECO:0007669"/>
    <property type="project" value="UniProtKB-SubCell"/>
</dbReference>
<keyword evidence="5 8" id="KW-0812">Transmembrane</keyword>
<evidence type="ECO:0000256" key="6">
    <source>
        <dbReference type="ARBA" id="ARBA00022989"/>
    </source>
</evidence>
<evidence type="ECO:0000256" key="4">
    <source>
        <dbReference type="ARBA" id="ARBA00011182"/>
    </source>
</evidence>
<protein>
    <submittedName>
        <fullName evidence="10">TPT-domain-containing protein</fullName>
    </submittedName>
</protein>
<comment type="subcellular location">
    <subcellularLocation>
        <location evidence="2">Endoplasmic reticulum membrane</location>
        <topology evidence="2">Multi-pass membrane protein</topology>
    </subcellularLocation>
</comment>
<evidence type="ECO:0000313" key="11">
    <source>
        <dbReference type="Proteomes" id="UP000800040"/>
    </source>
</evidence>
<feature type="transmembrane region" description="Helical" evidence="8">
    <location>
        <begin position="116"/>
        <end position="132"/>
    </location>
</feature>
<feature type="transmembrane region" description="Helical" evidence="8">
    <location>
        <begin position="138"/>
        <end position="156"/>
    </location>
</feature>
<dbReference type="InterPro" id="IPR004853">
    <property type="entry name" value="Sugar_P_trans_dom"/>
</dbReference>
<feature type="transmembrane region" description="Helical" evidence="8">
    <location>
        <begin position="238"/>
        <end position="263"/>
    </location>
</feature>
<feature type="transmembrane region" description="Helical" evidence="8">
    <location>
        <begin position="215"/>
        <end position="231"/>
    </location>
</feature>
<evidence type="ECO:0000256" key="5">
    <source>
        <dbReference type="ARBA" id="ARBA00022692"/>
    </source>
</evidence>
<dbReference type="Proteomes" id="UP000800040">
    <property type="component" value="Unassembled WGS sequence"/>
</dbReference>
<dbReference type="AlphaFoldDB" id="A0A6A5KXK0"/>
<feature type="transmembrane region" description="Helical" evidence="8">
    <location>
        <begin position="29"/>
        <end position="54"/>
    </location>
</feature>
<dbReference type="InterPro" id="IPR050186">
    <property type="entry name" value="TPT_transporter"/>
</dbReference>
<reference evidence="10" key="1">
    <citation type="submission" date="2020-01" db="EMBL/GenBank/DDBJ databases">
        <authorList>
            <consortium name="DOE Joint Genome Institute"/>
            <person name="Haridas S."/>
            <person name="Albert R."/>
            <person name="Binder M."/>
            <person name="Bloem J."/>
            <person name="Labutti K."/>
            <person name="Salamov A."/>
            <person name="Andreopoulos B."/>
            <person name="Baker S.E."/>
            <person name="Barry K."/>
            <person name="Bills G."/>
            <person name="Bluhm B.H."/>
            <person name="Cannon C."/>
            <person name="Castanera R."/>
            <person name="Culley D.E."/>
            <person name="Daum C."/>
            <person name="Ezra D."/>
            <person name="Gonzalez J.B."/>
            <person name="Henrissat B."/>
            <person name="Kuo A."/>
            <person name="Liang C."/>
            <person name="Lipzen A."/>
            <person name="Lutzoni F."/>
            <person name="Magnuson J."/>
            <person name="Mondo S."/>
            <person name="Nolan M."/>
            <person name="Ohm R."/>
            <person name="Pangilinan J."/>
            <person name="Park H.-J."/>
            <person name="Ramirez L."/>
            <person name="Alfaro M."/>
            <person name="Sun H."/>
            <person name="Tritt A."/>
            <person name="Yoshinaga Y."/>
            <person name="Zwiers L.-H."/>
            <person name="Turgeon B.G."/>
            <person name="Goodwin S.B."/>
            <person name="Spatafora J.W."/>
            <person name="Crous P.W."/>
            <person name="Grigoriev I.V."/>
        </authorList>
    </citation>
    <scope>NUCLEOTIDE SEQUENCE</scope>
    <source>
        <strain evidence="10">P77</strain>
    </source>
</reference>
<evidence type="ECO:0000256" key="7">
    <source>
        <dbReference type="ARBA" id="ARBA00023136"/>
    </source>
</evidence>